<evidence type="ECO:0000313" key="3">
    <source>
        <dbReference type="Proteomes" id="UP000008144"/>
    </source>
</evidence>
<feature type="region of interest" description="Disordered" evidence="1">
    <location>
        <begin position="1"/>
        <end position="236"/>
    </location>
</feature>
<reference evidence="2" key="2">
    <citation type="journal article" date="2008" name="Genome Biol.">
        <title>Improved genome assembly and evidence-based global gene model set for the chordate Ciona intestinalis: new insight into intron and operon populations.</title>
        <authorList>
            <person name="Satou Y."/>
            <person name="Mineta K."/>
            <person name="Ogasawara M."/>
            <person name="Sasakura Y."/>
            <person name="Shoguchi E."/>
            <person name="Ueno K."/>
            <person name="Yamada L."/>
            <person name="Matsumoto J."/>
            <person name="Wasserscheid J."/>
            <person name="Dewar K."/>
            <person name="Wiley G.B."/>
            <person name="Macmil S.L."/>
            <person name="Roe B.A."/>
            <person name="Zeller R.W."/>
            <person name="Hastings K.E."/>
            <person name="Lemaire P."/>
            <person name="Lindquist E."/>
            <person name="Endo T."/>
            <person name="Hotta K."/>
            <person name="Inaba K."/>
        </authorList>
    </citation>
    <scope>NUCLEOTIDE SEQUENCE [LARGE SCALE GENOMIC DNA]</scope>
    <source>
        <strain evidence="2">wild type</strain>
    </source>
</reference>
<sequence>MSGQNNWNNSELQVEEISSGTRSSQETLCNPDNFEDGSAQQASNTPAFQNGTNSNNLFGSTNNENTMSEVGETRQRKSSERQDSLNQLTLPLDFDTELLMDEDTQMFYEGSPAVESPRDVTSPGEPGDVSSPYDGAMESDFDDSIFPGANANGRRAFPSWNTAMSRTTTGGSSDDDEYSSCGSKKKRRRTRRDVPVLYSDRYYCGSQNSSQIPSPSPSGGNENEDLNMAAVPQILR</sequence>
<dbReference type="Ensembl" id="ENSCINT00000023897.2">
    <property type="protein sequence ID" value="ENSCINP00000023651.2"/>
    <property type="gene ID" value="ENSCING00000012743.2"/>
</dbReference>
<protein>
    <submittedName>
        <fullName evidence="2">Uncharacterized protein</fullName>
    </submittedName>
</protein>
<proteinExistence type="predicted"/>
<evidence type="ECO:0000313" key="2">
    <source>
        <dbReference type="Ensembl" id="ENSCINP00000023651.2"/>
    </source>
</evidence>
<evidence type="ECO:0000256" key="1">
    <source>
        <dbReference type="SAM" id="MobiDB-lite"/>
    </source>
</evidence>
<dbReference type="HOGENOM" id="CLU_1177694_0_0_1"/>
<reference evidence="3" key="1">
    <citation type="journal article" date="2002" name="Science">
        <title>The draft genome of Ciona intestinalis: insights into chordate and vertebrate origins.</title>
        <authorList>
            <person name="Dehal P."/>
            <person name="Satou Y."/>
            <person name="Campbell R.K."/>
            <person name="Chapman J."/>
            <person name="Degnan B."/>
            <person name="De Tomaso A."/>
            <person name="Davidson B."/>
            <person name="Di Gregorio A."/>
            <person name="Gelpke M."/>
            <person name="Goodstein D.M."/>
            <person name="Harafuji N."/>
            <person name="Hastings K.E."/>
            <person name="Ho I."/>
            <person name="Hotta K."/>
            <person name="Huang W."/>
            <person name="Kawashima T."/>
            <person name="Lemaire P."/>
            <person name="Martinez D."/>
            <person name="Meinertzhagen I.A."/>
            <person name="Necula S."/>
            <person name="Nonaka M."/>
            <person name="Putnam N."/>
            <person name="Rash S."/>
            <person name="Saiga H."/>
            <person name="Satake M."/>
            <person name="Terry A."/>
            <person name="Yamada L."/>
            <person name="Wang H.G."/>
            <person name="Awazu S."/>
            <person name="Azumi K."/>
            <person name="Boore J."/>
            <person name="Branno M."/>
            <person name="Chin-Bow S."/>
            <person name="DeSantis R."/>
            <person name="Doyle S."/>
            <person name="Francino P."/>
            <person name="Keys D.N."/>
            <person name="Haga S."/>
            <person name="Hayashi H."/>
            <person name="Hino K."/>
            <person name="Imai K.S."/>
            <person name="Inaba K."/>
            <person name="Kano S."/>
            <person name="Kobayashi K."/>
            <person name="Kobayashi M."/>
            <person name="Lee B.I."/>
            <person name="Makabe K.W."/>
            <person name="Manohar C."/>
            <person name="Matassi G."/>
            <person name="Medina M."/>
            <person name="Mochizuki Y."/>
            <person name="Mount S."/>
            <person name="Morishita T."/>
            <person name="Miura S."/>
            <person name="Nakayama A."/>
            <person name="Nishizaka S."/>
            <person name="Nomoto H."/>
            <person name="Ohta F."/>
            <person name="Oishi K."/>
            <person name="Rigoutsos I."/>
            <person name="Sano M."/>
            <person name="Sasaki A."/>
            <person name="Sasakura Y."/>
            <person name="Shoguchi E."/>
            <person name="Shin-i T."/>
            <person name="Spagnuolo A."/>
            <person name="Stainier D."/>
            <person name="Suzuki M.M."/>
            <person name="Tassy O."/>
            <person name="Takatori N."/>
            <person name="Tokuoka M."/>
            <person name="Yagi K."/>
            <person name="Yoshizaki F."/>
            <person name="Wada S."/>
            <person name="Zhang C."/>
            <person name="Hyatt P.D."/>
            <person name="Larimer F."/>
            <person name="Detter C."/>
            <person name="Doggett N."/>
            <person name="Glavina T."/>
            <person name="Hawkins T."/>
            <person name="Richardson P."/>
            <person name="Lucas S."/>
            <person name="Kohara Y."/>
            <person name="Levine M."/>
            <person name="Satoh N."/>
            <person name="Rokhsar D.S."/>
        </authorList>
    </citation>
    <scope>NUCLEOTIDE SEQUENCE [LARGE SCALE GENOMIC DNA]</scope>
</reference>
<dbReference type="Proteomes" id="UP000008144">
    <property type="component" value="Chromosome 3"/>
</dbReference>
<dbReference type="InParanoid" id="F7A905"/>
<reference evidence="2" key="4">
    <citation type="submission" date="2025-09" db="UniProtKB">
        <authorList>
            <consortium name="Ensembl"/>
        </authorList>
    </citation>
    <scope>IDENTIFICATION</scope>
</reference>
<feature type="compositionally biased region" description="Polar residues" evidence="1">
    <location>
        <begin position="159"/>
        <end position="172"/>
    </location>
</feature>
<feature type="compositionally biased region" description="Basic and acidic residues" evidence="1">
    <location>
        <begin position="71"/>
        <end position="83"/>
    </location>
</feature>
<feature type="compositionally biased region" description="Polar residues" evidence="1">
    <location>
        <begin position="1"/>
        <end position="30"/>
    </location>
</feature>
<reference evidence="2" key="3">
    <citation type="submission" date="2025-08" db="UniProtKB">
        <authorList>
            <consortium name="Ensembl"/>
        </authorList>
    </citation>
    <scope>IDENTIFICATION</scope>
</reference>
<feature type="compositionally biased region" description="Polar residues" evidence="1">
    <location>
        <begin position="38"/>
        <end position="68"/>
    </location>
</feature>
<accession>F7A905</accession>
<feature type="compositionally biased region" description="Acidic residues" evidence="1">
    <location>
        <begin position="94"/>
        <end position="104"/>
    </location>
</feature>
<dbReference type="AlphaFoldDB" id="F7A905"/>
<keyword evidence="3" id="KW-1185">Reference proteome</keyword>
<organism evidence="2 3">
    <name type="scientific">Ciona intestinalis</name>
    <name type="common">Transparent sea squirt</name>
    <name type="synonym">Ascidia intestinalis</name>
    <dbReference type="NCBI Taxonomy" id="7719"/>
    <lineage>
        <taxon>Eukaryota</taxon>
        <taxon>Metazoa</taxon>
        <taxon>Chordata</taxon>
        <taxon>Tunicata</taxon>
        <taxon>Ascidiacea</taxon>
        <taxon>Phlebobranchia</taxon>
        <taxon>Cionidae</taxon>
        <taxon>Ciona</taxon>
    </lineage>
</organism>
<feature type="compositionally biased region" description="Low complexity" evidence="1">
    <location>
        <begin position="205"/>
        <end position="221"/>
    </location>
</feature>
<name>F7A905_CIOIN</name>
<dbReference type="EMBL" id="EAAA01001718">
    <property type="status" value="NOT_ANNOTATED_CDS"/>
    <property type="molecule type" value="Genomic_DNA"/>
</dbReference>